<evidence type="ECO:0000256" key="6">
    <source>
        <dbReference type="ARBA" id="ARBA00022801"/>
    </source>
</evidence>
<name>A0A6N2ZAF0_9FIRM</name>
<dbReference type="InterPro" id="IPR032237">
    <property type="entry name" value="Cas9_PI"/>
</dbReference>
<keyword evidence="5 13" id="KW-0255">Endonuclease</keyword>
<evidence type="ECO:0000256" key="2">
    <source>
        <dbReference type="ARBA" id="ARBA00005244"/>
    </source>
</evidence>
<keyword evidence="9 13" id="KW-0051">Antiviral defense</keyword>
<dbReference type="EC" id="3.1.-.-" evidence="13"/>
<dbReference type="GO" id="GO:0016787">
    <property type="term" value="F:hydrolase activity"/>
    <property type="evidence" value="ECO:0007669"/>
    <property type="project" value="UniProtKB-KW"/>
</dbReference>
<evidence type="ECO:0000256" key="8">
    <source>
        <dbReference type="ARBA" id="ARBA00022884"/>
    </source>
</evidence>
<dbReference type="Pfam" id="PF22702">
    <property type="entry name" value="Cas9_RuvC"/>
    <property type="match status" value="1"/>
</dbReference>
<keyword evidence="8 13" id="KW-0694">RNA-binding</keyword>
<reference evidence="15" key="1">
    <citation type="submission" date="2019-11" db="EMBL/GenBank/DDBJ databases">
        <authorList>
            <person name="Feng L."/>
        </authorList>
    </citation>
    <scope>NUCLEOTIDE SEQUENCE</scope>
    <source>
        <strain evidence="15">VrattiLFYP33</strain>
    </source>
</reference>
<keyword evidence="10 13" id="KW-0238">DNA-binding</keyword>
<keyword evidence="6 13" id="KW-0378">Hydrolase</keyword>
<dbReference type="InterPro" id="IPR028629">
    <property type="entry name" value="Cas9"/>
</dbReference>
<gene>
    <name evidence="13 15" type="primary">cas9</name>
    <name evidence="15" type="ORF">VRLFYP33_00435</name>
</gene>
<sequence length="1341" mass="155514">MRFQNKKTGDYFVGLDIGTNSVGWAVTNEKYEILRAKNHRMWGSRLFEEGKTAEERRVHRAGRRRLNRRNDRLMILEDLFAEEISKVDKAFYQRLHESQYRQEHKTVSDPYFLFNDKEFTDEDYHIDYPTIYHLRVALMKAPAKDIRLLFLAIHHIIKYRGNFLHEGETLKTTGGLTDILQRVLACNEFSGLKQHIDDTALVKLLTNKGITRSDIAKQISELATDKLYRKQAKAFASLVLGLKANLDDLFNEPEYKELDSEIRTVEFSGKEYWEERDKYEPYLGESLFALDGCKTLYDTLLLSNIKPDGKYLSEAKVETFEKHHEHLESLKDLLKSNKALYNRVLRDDEKNLNNYITYIGKSEFNKRCSRDEFYKFLKQTIKDISDNENKAEIVQLMELDSFLPLLRVRENGVIPYQIHEEELEQILNVSSEKYPFLNKADGSGFTIAQKILKLLTFRIPYFVGPLNPAHKDRDNGFAWVVRKAPGKVYPWNFEDKVDISASATAFIENLTNKCTYLIGEDVLPKYSLAYSKFSLLNELNNLRYDGKPLSYETKQSFIKDCFEKEHRKMTEKRIREFLKHLGGTDGKGALTGLDVDIKSDLKSYRDMVRILGDGFDETMAERIIRYVTLFGEAKKVLLSTLEIEFGDDLSDTQKKQILKLQYRDWGRLSATLLKGIKGVAGDNPECSILECMEQQPLNLMEVLSSHNTYLAAIEEFNKERTEPTDIVDYKLVDDLYISPAVKRSVWQTLRILDEITKLRGSVPKKVFVEVARTNRAEKKKTDSRKERLLQLYKTIKDEGRNWTEEIKQRDAGDFNSKKLFLYYTQQGRCMYSGEKITSIGDLFTSKYDIDHIYPRSVTKDNSWDNLVLVKAELNREKKDIYPIEKDTQDRCISLWKQLLEQGLISERKYERLVRTTPLTADELADFVNRQLVETNQSVKAVTNLLKRLYPDTTICYVKAENVSDFRQEREFVKLRSLNAHHHAKDAYLNIVVGNVYHEKFTNNPRNFIKNARSDKKRPYSLNHMFDYLLQVGNKEIWNPKTDNNLVKKMMRNNDVQVTRMLVEQTGALYDATIYKASVTKSESYVPLKSSDAILSDVKKYGGFTSIKIAYYSIFRFYKKNSEEFETHIISIPVLKAGTLNSKEDYVAYGEEIMNKQKFDRVELVYKKLCMNSLVRINGVMYYLGGKTNNSLYIDSAISLVLPDNIAKKIKAVEKYIARVAENGNYKPQPDQVSPEFNMIIYKALTEKMKQPAFVGLKTNRENELEKETTITAFIAMTLIEQCKMLMEILNLLTQQKTTYALKPIGVSASRSTLGMNITGLSEFTIITQSVTGLQEKEIRII</sequence>
<keyword evidence="3 13" id="KW-0540">Nuclease</keyword>
<evidence type="ECO:0000256" key="13">
    <source>
        <dbReference type="HAMAP-Rule" id="MF_01480"/>
    </source>
</evidence>
<dbReference type="RefSeq" id="WP_156704092.1">
    <property type="nucleotide sequence ID" value="NZ_CACRUX010000012.1"/>
</dbReference>
<dbReference type="GO" id="GO:0046872">
    <property type="term" value="F:metal ion binding"/>
    <property type="evidence" value="ECO:0007669"/>
    <property type="project" value="UniProtKB-UniRule"/>
</dbReference>
<dbReference type="InterPro" id="IPR033114">
    <property type="entry name" value="HNH_CAS9"/>
</dbReference>
<keyword evidence="7" id="KW-0460">Magnesium</keyword>
<comment type="caution">
    <text evidence="13">Lacks conserved residue(s) required for the propagation of feature annotation.</text>
</comment>
<dbReference type="GO" id="GO:0043571">
    <property type="term" value="P:maintenance of CRISPR repeat elements"/>
    <property type="evidence" value="ECO:0007669"/>
    <property type="project" value="UniProtKB-UniRule"/>
</dbReference>
<dbReference type="Gene3D" id="1.10.30.50">
    <property type="match status" value="1"/>
</dbReference>
<evidence type="ECO:0000256" key="4">
    <source>
        <dbReference type="ARBA" id="ARBA00022723"/>
    </source>
</evidence>
<evidence type="ECO:0000256" key="5">
    <source>
        <dbReference type="ARBA" id="ARBA00022759"/>
    </source>
</evidence>
<feature type="active site" description="Proton acceptor for HNH nuclease domain" evidence="13">
    <location>
        <position position="851"/>
    </location>
</feature>
<evidence type="ECO:0000256" key="12">
    <source>
        <dbReference type="ARBA" id="ARBA00046380"/>
    </source>
</evidence>
<comment type="cofactor">
    <cofactor evidence="1">
        <name>Mg(2+)</name>
        <dbReference type="ChEBI" id="CHEBI:18420"/>
    </cofactor>
</comment>
<dbReference type="InterPro" id="IPR032239">
    <property type="entry name" value="Cas9-BH"/>
</dbReference>
<keyword evidence="4" id="KW-0479">Metal-binding</keyword>
<comment type="similarity">
    <text evidence="13">Belongs to the CRISPR-associated Cas9 family.</text>
</comment>
<evidence type="ECO:0000313" key="15">
    <source>
        <dbReference type="EMBL" id="VYT74936.1"/>
    </source>
</evidence>
<dbReference type="InterPro" id="IPR036397">
    <property type="entry name" value="RNaseH_sf"/>
</dbReference>
<evidence type="ECO:0000256" key="1">
    <source>
        <dbReference type="ARBA" id="ARBA00001946"/>
    </source>
</evidence>
<dbReference type="InterPro" id="IPR032240">
    <property type="entry name" value="Cas9_REC"/>
</dbReference>
<evidence type="ECO:0000259" key="14">
    <source>
        <dbReference type="PROSITE" id="PS51749"/>
    </source>
</evidence>
<comment type="domain">
    <text evidence="13">Has 2 endonuclease domains. The discontinuous RuvC-like domain cleaves the target DNA noncomplementary to crRNA while the HNH nuclease domain cleaves the target DNA complementary to crRNA.</text>
</comment>
<accession>A0A6N2ZAF0</accession>
<dbReference type="Pfam" id="PF13395">
    <property type="entry name" value="HNH_4"/>
    <property type="match status" value="1"/>
</dbReference>
<dbReference type="InterPro" id="IPR003615">
    <property type="entry name" value="HNH_nuc"/>
</dbReference>
<dbReference type="Pfam" id="PF16592">
    <property type="entry name" value="Cas9_REC"/>
    <property type="match status" value="1"/>
</dbReference>
<dbReference type="GO" id="GO:0003677">
    <property type="term" value="F:DNA binding"/>
    <property type="evidence" value="ECO:0007669"/>
    <property type="project" value="UniProtKB-UniRule"/>
</dbReference>
<dbReference type="GO" id="GO:0003723">
    <property type="term" value="F:RNA binding"/>
    <property type="evidence" value="ECO:0007669"/>
    <property type="project" value="UniProtKB-UniRule"/>
</dbReference>
<evidence type="ECO:0000256" key="9">
    <source>
        <dbReference type="ARBA" id="ARBA00023118"/>
    </source>
</evidence>
<dbReference type="PROSITE" id="PS51749">
    <property type="entry name" value="HNH_CAS9"/>
    <property type="match status" value="1"/>
</dbReference>
<dbReference type="GO" id="GO:0051607">
    <property type="term" value="P:defense response to virus"/>
    <property type="evidence" value="ECO:0007669"/>
    <property type="project" value="UniProtKB-UniRule"/>
</dbReference>
<dbReference type="NCBIfam" id="TIGR01865">
    <property type="entry name" value="cas_Csn1"/>
    <property type="match status" value="1"/>
</dbReference>
<comment type="function">
    <text evidence="13">CRISPR (clustered regularly interspaced short palindromic repeat) is an adaptive immune system that provides protection against mobile genetic elements (viruses, transposable elements and conjugative plasmids). CRISPR clusters contain spacers, sequences complementary to antecedent mobile elements, and target invading nucleic acids. CRISPR clusters are transcribed and processed into CRISPR RNA (crRNA). In type II CRISPR systems correct processing of pre-crRNA requires a trans-encoded small RNA (tracrRNA), endogenous ribonuclease 3 (rnc) and this protein. The tracrRNA serves as a guide for ribonuclease 3-aided processing of pre-crRNA. Subsequently Cas9/crRNA/tracrRNA endonucleolytically cleaves linear or circular dsDNA target complementary to the spacer; Cas9 is inactive in the absence of the 2 guide RNAs (gRNA). Cas9 recognizes the protospacer adjacent motif (PAM) in the CRISPR repeat sequences to help distinguish self versus nonself, as targets within the bacterial CRISPR locus do not have PAMs. PAM recognition is also required for catalytic activity.</text>
</comment>
<dbReference type="Pfam" id="PF16593">
    <property type="entry name" value="Cas9-BH"/>
    <property type="match status" value="1"/>
</dbReference>
<keyword evidence="11" id="KW-0464">Manganese</keyword>
<evidence type="ECO:0000256" key="3">
    <source>
        <dbReference type="ARBA" id="ARBA00022722"/>
    </source>
</evidence>
<evidence type="ECO:0000256" key="11">
    <source>
        <dbReference type="ARBA" id="ARBA00023211"/>
    </source>
</evidence>
<evidence type="ECO:0000256" key="10">
    <source>
        <dbReference type="ARBA" id="ARBA00023125"/>
    </source>
</evidence>
<dbReference type="Pfam" id="PF16595">
    <property type="entry name" value="Cas9_PI"/>
    <property type="match status" value="1"/>
</dbReference>
<comment type="subunit">
    <text evidence="12 13">Monomer. Binds crRNA and tracrRNA.</text>
</comment>
<feature type="domain" description="HNH Cas9-type" evidence="14">
    <location>
        <begin position="773"/>
        <end position="931"/>
    </location>
</feature>
<dbReference type="Gene3D" id="3.30.420.10">
    <property type="entry name" value="Ribonuclease H-like superfamily/Ribonuclease H"/>
    <property type="match status" value="1"/>
</dbReference>
<evidence type="ECO:0000256" key="7">
    <source>
        <dbReference type="ARBA" id="ARBA00022842"/>
    </source>
</evidence>
<dbReference type="EMBL" id="CACRUX010000012">
    <property type="protein sequence ID" value="VYT74936.1"/>
    <property type="molecule type" value="Genomic_DNA"/>
</dbReference>
<dbReference type="InterPro" id="IPR055228">
    <property type="entry name" value="Cas9_RuvC"/>
</dbReference>
<organism evidence="15">
    <name type="scientific">Veillonella ratti</name>
    <dbReference type="NCBI Taxonomy" id="103892"/>
    <lineage>
        <taxon>Bacteria</taxon>
        <taxon>Bacillati</taxon>
        <taxon>Bacillota</taxon>
        <taxon>Negativicutes</taxon>
        <taxon>Veillonellales</taxon>
        <taxon>Veillonellaceae</taxon>
        <taxon>Veillonella</taxon>
    </lineage>
</organism>
<proteinExistence type="inferred from homology"/>
<protein>
    <recommendedName>
        <fullName evidence="13">CRISPR-associated endonuclease Cas9</fullName>
        <ecNumber evidence="13">3.1.-.-</ecNumber>
    </recommendedName>
</protein>
<dbReference type="HAMAP" id="MF_01480">
    <property type="entry name" value="Cas9"/>
    <property type="match status" value="1"/>
</dbReference>
<feature type="active site" description="For RuvC-like nuclease domain" evidence="13">
    <location>
        <position position="16"/>
    </location>
</feature>
<comment type="similarity">
    <text evidence="2">Belongs to the CRISPR-associated protein Cas9 family. Subtype II-A subfamily.</text>
</comment>
<dbReference type="GO" id="GO:0004519">
    <property type="term" value="F:endonuclease activity"/>
    <property type="evidence" value="ECO:0007669"/>
    <property type="project" value="UniProtKB-UniRule"/>
</dbReference>